<protein>
    <submittedName>
        <fullName evidence="2">Uncharacterized protein</fullName>
    </submittedName>
</protein>
<dbReference type="Proteomes" id="UP000617340">
    <property type="component" value="Unassembled WGS sequence"/>
</dbReference>
<proteinExistence type="predicted"/>
<feature type="compositionally biased region" description="Gly residues" evidence="1">
    <location>
        <begin position="14"/>
        <end position="38"/>
    </location>
</feature>
<feature type="region of interest" description="Disordered" evidence="1">
    <location>
        <begin position="1"/>
        <end position="42"/>
    </location>
</feature>
<name>A0A834KPH4_VESGE</name>
<gene>
    <name evidence="2" type="ORF">HZH68_004789</name>
</gene>
<feature type="region of interest" description="Disordered" evidence="1">
    <location>
        <begin position="56"/>
        <end position="83"/>
    </location>
</feature>
<reference evidence="2" key="1">
    <citation type="journal article" date="2020" name="G3 (Bethesda)">
        <title>High-Quality Assemblies for Three Invasive Social Wasps from the &lt;i&gt;Vespula&lt;/i&gt; Genus.</title>
        <authorList>
            <person name="Harrop T.W.R."/>
            <person name="Guhlin J."/>
            <person name="McLaughlin G.M."/>
            <person name="Permina E."/>
            <person name="Stockwell P."/>
            <person name="Gilligan J."/>
            <person name="Le Lec M.F."/>
            <person name="Gruber M.A.M."/>
            <person name="Quinn O."/>
            <person name="Lovegrove M."/>
            <person name="Duncan E.J."/>
            <person name="Remnant E.J."/>
            <person name="Van Eeckhoven J."/>
            <person name="Graham B."/>
            <person name="Knapp R.A."/>
            <person name="Langford K.W."/>
            <person name="Kronenberg Z."/>
            <person name="Press M.O."/>
            <person name="Eacker S.M."/>
            <person name="Wilson-Rankin E.E."/>
            <person name="Purcell J."/>
            <person name="Lester P.J."/>
            <person name="Dearden P.K."/>
        </authorList>
    </citation>
    <scope>NUCLEOTIDE SEQUENCE</scope>
    <source>
        <strain evidence="2">Linc-1</strain>
    </source>
</reference>
<comment type="caution">
    <text evidence="2">The sequence shown here is derived from an EMBL/GenBank/DDBJ whole genome shotgun (WGS) entry which is preliminary data.</text>
</comment>
<keyword evidence="3" id="KW-1185">Reference proteome</keyword>
<organism evidence="2 3">
    <name type="scientific">Vespula germanica</name>
    <name type="common">German yellow jacket</name>
    <name type="synonym">Paravespula germanica</name>
    <dbReference type="NCBI Taxonomy" id="30212"/>
    <lineage>
        <taxon>Eukaryota</taxon>
        <taxon>Metazoa</taxon>
        <taxon>Ecdysozoa</taxon>
        <taxon>Arthropoda</taxon>
        <taxon>Hexapoda</taxon>
        <taxon>Insecta</taxon>
        <taxon>Pterygota</taxon>
        <taxon>Neoptera</taxon>
        <taxon>Endopterygota</taxon>
        <taxon>Hymenoptera</taxon>
        <taxon>Apocrita</taxon>
        <taxon>Aculeata</taxon>
        <taxon>Vespoidea</taxon>
        <taxon>Vespidae</taxon>
        <taxon>Vespinae</taxon>
        <taxon>Vespula</taxon>
    </lineage>
</organism>
<evidence type="ECO:0000313" key="3">
    <source>
        <dbReference type="Proteomes" id="UP000617340"/>
    </source>
</evidence>
<dbReference type="EMBL" id="JACSDZ010000003">
    <property type="protein sequence ID" value="KAF7410408.1"/>
    <property type="molecule type" value="Genomic_DNA"/>
</dbReference>
<dbReference type="AlphaFoldDB" id="A0A834KPH4"/>
<evidence type="ECO:0000256" key="1">
    <source>
        <dbReference type="SAM" id="MobiDB-lite"/>
    </source>
</evidence>
<sequence>MARRGVCSKKEGEQGGGDGDGEGEYGCGCGGGDGGGGGNRREGRFVWRLSGEFIRGNRSTSQSDYSPCVSINLANSTTPPPSR</sequence>
<evidence type="ECO:0000313" key="2">
    <source>
        <dbReference type="EMBL" id="KAF7410408.1"/>
    </source>
</evidence>
<accession>A0A834KPH4</accession>